<sequence length="251" mass="27479">MQSPQLPIELCERIIDCSRHTVRFGDAAVDYATLRACTLVCSAWLPRARHNLILSVAVKSTRSLRDLAAGAARCAWIRPRELQLTLPLRLSRTRTGTRAAGSGSGSRSGERPRDSDTSEVRVQHAHDDDDDDANISLVHPAVAPVLHAVSTLTLVRSEWLFPPRYIALFGAQLRDSLRELRLHNVFFVAGRDVVQLLWSFPGLRVLDCFCAIVKFGDVATARLPPRPGDVPVPCSSLGSLKTAAHPPAHSS</sequence>
<feature type="compositionally biased region" description="Basic and acidic residues" evidence="1">
    <location>
        <begin position="108"/>
        <end position="127"/>
    </location>
</feature>
<protein>
    <recommendedName>
        <fullName evidence="4">F-box domain-containing protein</fullName>
    </recommendedName>
</protein>
<evidence type="ECO:0000313" key="3">
    <source>
        <dbReference type="Proteomes" id="UP000256964"/>
    </source>
</evidence>
<organism evidence="2 3">
    <name type="scientific">Lentinus brumalis</name>
    <dbReference type="NCBI Taxonomy" id="2498619"/>
    <lineage>
        <taxon>Eukaryota</taxon>
        <taxon>Fungi</taxon>
        <taxon>Dikarya</taxon>
        <taxon>Basidiomycota</taxon>
        <taxon>Agaricomycotina</taxon>
        <taxon>Agaricomycetes</taxon>
        <taxon>Polyporales</taxon>
        <taxon>Polyporaceae</taxon>
        <taxon>Lentinus</taxon>
    </lineage>
</organism>
<dbReference type="OrthoDB" id="2788229at2759"/>
<gene>
    <name evidence="2" type="ORF">OH76DRAFT_692902</name>
</gene>
<name>A0A371D655_9APHY</name>
<evidence type="ECO:0000256" key="1">
    <source>
        <dbReference type="SAM" id="MobiDB-lite"/>
    </source>
</evidence>
<dbReference type="Proteomes" id="UP000256964">
    <property type="component" value="Unassembled WGS sequence"/>
</dbReference>
<feature type="region of interest" description="Disordered" evidence="1">
    <location>
        <begin position="93"/>
        <end position="132"/>
    </location>
</feature>
<evidence type="ECO:0000313" key="2">
    <source>
        <dbReference type="EMBL" id="RDX48009.1"/>
    </source>
</evidence>
<keyword evidence="3" id="KW-1185">Reference proteome</keyword>
<proteinExistence type="predicted"/>
<reference evidence="2 3" key="1">
    <citation type="journal article" date="2018" name="Biotechnol. Biofuels">
        <title>Integrative visual omics of the white-rot fungus Polyporus brumalis exposes the biotechnological potential of its oxidative enzymes for delignifying raw plant biomass.</title>
        <authorList>
            <person name="Miyauchi S."/>
            <person name="Rancon A."/>
            <person name="Drula E."/>
            <person name="Hage H."/>
            <person name="Chaduli D."/>
            <person name="Favel A."/>
            <person name="Grisel S."/>
            <person name="Henrissat B."/>
            <person name="Herpoel-Gimbert I."/>
            <person name="Ruiz-Duenas F.J."/>
            <person name="Chevret D."/>
            <person name="Hainaut M."/>
            <person name="Lin J."/>
            <person name="Wang M."/>
            <person name="Pangilinan J."/>
            <person name="Lipzen A."/>
            <person name="Lesage-Meessen L."/>
            <person name="Navarro D."/>
            <person name="Riley R."/>
            <person name="Grigoriev I.V."/>
            <person name="Zhou S."/>
            <person name="Raouche S."/>
            <person name="Rosso M.N."/>
        </authorList>
    </citation>
    <scope>NUCLEOTIDE SEQUENCE [LARGE SCALE GENOMIC DNA]</scope>
    <source>
        <strain evidence="2 3">BRFM 1820</strain>
    </source>
</reference>
<dbReference type="EMBL" id="KZ857414">
    <property type="protein sequence ID" value="RDX48009.1"/>
    <property type="molecule type" value="Genomic_DNA"/>
</dbReference>
<evidence type="ECO:0008006" key="4">
    <source>
        <dbReference type="Google" id="ProtNLM"/>
    </source>
</evidence>
<dbReference type="AlphaFoldDB" id="A0A371D655"/>
<feature type="compositionally biased region" description="Low complexity" evidence="1">
    <location>
        <begin position="93"/>
        <end position="107"/>
    </location>
</feature>
<accession>A0A371D655</accession>